<dbReference type="InterPro" id="IPR051477">
    <property type="entry name" value="Expansin_CellWall"/>
</dbReference>
<dbReference type="AlphaFoldDB" id="R7YW68"/>
<proteinExistence type="predicted"/>
<dbReference type="OrthoDB" id="623670at2759"/>
<accession>R7YW68</accession>
<feature type="region of interest" description="Disordered" evidence="2">
    <location>
        <begin position="1"/>
        <end position="29"/>
    </location>
</feature>
<dbReference type="EMBL" id="JH767578">
    <property type="protein sequence ID" value="EON66132.1"/>
    <property type="molecule type" value="Genomic_DNA"/>
</dbReference>
<protein>
    <recommendedName>
        <fullName evidence="6">RlpA-like protein double-psi beta-barrel domain-containing protein</fullName>
    </recommendedName>
</protein>
<feature type="compositionally biased region" description="Polar residues" evidence="2">
    <location>
        <begin position="1"/>
        <end position="11"/>
    </location>
</feature>
<organism evidence="4 5">
    <name type="scientific">Coniosporium apollinis (strain CBS 100218)</name>
    <name type="common">Rock-inhabiting black yeast</name>
    <dbReference type="NCBI Taxonomy" id="1168221"/>
    <lineage>
        <taxon>Eukaryota</taxon>
        <taxon>Fungi</taxon>
        <taxon>Dikarya</taxon>
        <taxon>Ascomycota</taxon>
        <taxon>Pezizomycotina</taxon>
        <taxon>Dothideomycetes</taxon>
        <taxon>Dothideomycetes incertae sedis</taxon>
        <taxon>Coniosporium</taxon>
    </lineage>
</organism>
<keyword evidence="1" id="KW-0732">Signal</keyword>
<keyword evidence="3" id="KW-0472">Membrane</keyword>
<feature type="transmembrane region" description="Helical" evidence="3">
    <location>
        <begin position="58"/>
        <end position="83"/>
    </location>
</feature>
<sequence>MATTKETSIPAQTRVPDWEHEAQAHTTTKRPGFTTILTSRFNAFFPPHRTYLGLSRRVFLLILTAVFLLLFTLVIGLAVGLTLRSSSTRNLPLPGNAEVHTGDLTYYDTGLGACGLTSSASDDVVSISHFVFDAVQVGGNPNSNPLCGRRIRARRWHEGEKGERSLDLRVVDRCTGCQPQDIDVSYGAFDKLAVRDHGRVVVEWAWLES</sequence>
<dbReference type="Proteomes" id="UP000016924">
    <property type="component" value="Unassembled WGS sequence"/>
</dbReference>
<evidence type="ECO:0000313" key="5">
    <source>
        <dbReference type="Proteomes" id="UP000016924"/>
    </source>
</evidence>
<keyword evidence="3" id="KW-1133">Transmembrane helix</keyword>
<gene>
    <name evidence="4" type="ORF">W97_05375</name>
</gene>
<dbReference type="PANTHER" id="PTHR31836:SF27">
    <property type="entry name" value="RLPA-LIKE PROTEIN DOUBLE-PSI BETA-BARREL DOMAIN-CONTAINING PROTEIN"/>
    <property type="match status" value="1"/>
</dbReference>
<dbReference type="SUPFAM" id="SSF50685">
    <property type="entry name" value="Barwin-like endoglucanases"/>
    <property type="match status" value="1"/>
</dbReference>
<evidence type="ECO:0000256" key="3">
    <source>
        <dbReference type="SAM" id="Phobius"/>
    </source>
</evidence>
<reference evidence="5" key="1">
    <citation type="submission" date="2012-06" db="EMBL/GenBank/DDBJ databases">
        <title>The genome sequence of Coniosporium apollinis CBS 100218.</title>
        <authorList>
            <consortium name="The Broad Institute Genome Sequencing Platform"/>
            <person name="Cuomo C."/>
            <person name="Gorbushina A."/>
            <person name="Noack S."/>
            <person name="Walker B."/>
            <person name="Young S.K."/>
            <person name="Zeng Q."/>
            <person name="Gargeya S."/>
            <person name="Fitzgerald M."/>
            <person name="Haas B."/>
            <person name="Abouelleil A."/>
            <person name="Alvarado L."/>
            <person name="Arachchi H.M."/>
            <person name="Berlin A.M."/>
            <person name="Chapman S.B."/>
            <person name="Goldberg J."/>
            <person name="Griggs A."/>
            <person name="Gujja S."/>
            <person name="Hansen M."/>
            <person name="Howarth C."/>
            <person name="Imamovic A."/>
            <person name="Larimer J."/>
            <person name="McCowan C."/>
            <person name="Montmayeur A."/>
            <person name="Murphy C."/>
            <person name="Neiman D."/>
            <person name="Pearson M."/>
            <person name="Priest M."/>
            <person name="Roberts A."/>
            <person name="Saif S."/>
            <person name="Shea T."/>
            <person name="Sisk P."/>
            <person name="Sykes S."/>
            <person name="Wortman J."/>
            <person name="Nusbaum C."/>
            <person name="Birren B."/>
        </authorList>
    </citation>
    <scope>NUCLEOTIDE SEQUENCE [LARGE SCALE GENOMIC DNA]</scope>
    <source>
        <strain evidence="5">CBS 100218</strain>
    </source>
</reference>
<dbReference type="InterPro" id="IPR036908">
    <property type="entry name" value="RlpA-like_sf"/>
</dbReference>
<dbReference type="Gene3D" id="2.40.40.10">
    <property type="entry name" value="RlpA-like domain"/>
    <property type="match status" value="1"/>
</dbReference>
<keyword evidence="5" id="KW-1185">Reference proteome</keyword>
<keyword evidence="3" id="KW-0812">Transmembrane</keyword>
<evidence type="ECO:0000256" key="2">
    <source>
        <dbReference type="SAM" id="MobiDB-lite"/>
    </source>
</evidence>
<dbReference type="HOGENOM" id="CLU_047639_1_1_1"/>
<evidence type="ECO:0000313" key="4">
    <source>
        <dbReference type="EMBL" id="EON66132.1"/>
    </source>
</evidence>
<dbReference type="GeneID" id="19902686"/>
<dbReference type="CDD" id="cd22191">
    <property type="entry name" value="DPBB_RlpA_EXP_N-like"/>
    <property type="match status" value="1"/>
</dbReference>
<dbReference type="eggNOG" id="ENOG502S6X4">
    <property type="taxonomic scope" value="Eukaryota"/>
</dbReference>
<dbReference type="STRING" id="1168221.R7YW68"/>
<evidence type="ECO:0008006" key="6">
    <source>
        <dbReference type="Google" id="ProtNLM"/>
    </source>
</evidence>
<dbReference type="RefSeq" id="XP_007781449.1">
    <property type="nucleotide sequence ID" value="XM_007783259.1"/>
</dbReference>
<name>R7YW68_CONA1</name>
<dbReference type="PANTHER" id="PTHR31836">
    <property type="match status" value="1"/>
</dbReference>
<dbReference type="OMA" id="CQDASHL"/>
<evidence type="ECO:0000256" key="1">
    <source>
        <dbReference type="ARBA" id="ARBA00022729"/>
    </source>
</evidence>